<keyword evidence="2" id="KW-1185">Reference proteome</keyword>
<feature type="non-terminal residue" evidence="1">
    <location>
        <position position="1"/>
    </location>
</feature>
<dbReference type="Proteomes" id="UP000789375">
    <property type="component" value="Unassembled WGS sequence"/>
</dbReference>
<name>A0A9N9IJX4_FUNMO</name>
<comment type="caution">
    <text evidence="1">The sequence shown here is derived from an EMBL/GenBank/DDBJ whole genome shotgun (WGS) entry which is preliminary data.</text>
</comment>
<protein>
    <submittedName>
        <fullName evidence="1">4782_t:CDS:1</fullName>
    </submittedName>
</protein>
<gene>
    <name evidence="1" type="ORF">FMOSSE_LOCUS15985</name>
</gene>
<accession>A0A9N9IJX4</accession>
<evidence type="ECO:0000313" key="2">
    <source>
        <dbReference type="Proteomes" id="UP000789375"/>
    </source>
</evidence>
<sequence>IQERVRDHQQSFISDHNWSIGLEATKAGLVMTVFEARAWNLAMCYIKFFPISDIFSRILSSELKRLYVAVTNISGFAMKMLSIACQSASLHTNWINKGKFFSAQRQYEQSGNEESYKLVNAYYIQQIARDSVNNSDDSTIKKNFINAAQAFEKCSRPTQAASCYK</sequence>
<dbReference type="AlphaFoldDB" id="A0A9N9IJX4"/>
<reference evidence="1" key="1">
    <citation type="submission" date="2021-06" db="EMBL/GenBank/DDBJ databases">
        <authorList>
            <person name="Kallberg Y."/>
            <person name="Tangrot J."/>
            <person name="Rosling A."/>
        </authorList>
    </citation>
    <scope>NUCLEOTIDE SEQUENCE</scope>
    <source>
        <strain evidence="1">87-6 pot B 2015</strain>
    </source>
</reference>
<dbReference type="EMBL" id="CAJVPP010019381">
    <property type="protein sequence ID" value="CAG8737840.1"/>
    <property type="molecule type" value="Genomic_DNA"/>
</dbReference>
<evidence type="ECO:0000313" key="1">
    <source>
        <dbReference type="EMBL" id="CAG8737840.1"/>
    </source>
</evidence>
<organism evidence="1 2">
    <name type="scientific">Funneliformis mosseae</name>
    <name type="common">Endomycorrhizal fungus</name>
    <name type="synonym">Glomus mosseae</name>
    <dbReference type="NCBI Taxonomy" id="27381"/>
    <lineage>
        <taxon>Eukaryota</taxon>
        <taxon>Fungi</taxon>
        <taxon>Fungi incertae sedis</taxon>
        <taxon>Mucoromycota</taxon>
        <taxon>Glomeromycotina</taxon>
        <taxon>Glomeromycetes</taxon>
        <taxon>Glomerales</taxon>
        <taxon>Glomeraceae</taxon>
        <taxon>Funneliformis</taxon>
    </lineage>
</organism>
<feature type="non-terminal residue" evidence="1">
    <location>
        <position position="165"/>
    </location>
</feature>
<proteinExistence type="predicted"/>